<keyword evidence="11" id="KW-1185">Reference proteome</keyword>
<sequence>MNLFTLAAHNLFRKPFRTAALVLAVGIATAAVFATATLMHGIERSVDHGFSKLGADLMVVPRGTMVGMERALLTGEPSTFYMQADLAEEVSALQGVNTVASQLFLTTADAEHCIVGDAFLVGFDRESDFTVMPWVNERLNREMQPGDVVVGGASQFELGESVYYYGRYFTVYGKLDRTGIGLSDNAIFLDLADAYALADASRDYDDVELGFGRGDISAVLVRLEGGANADHVRFALAQNPNISVVTAGNVVTGVRQNVVALFAGTALLTGVLIVGNVLMISAIFSTIINERRRELGLLRAIGARKGRVFNLVLTESAMLGAAGGLAGVALGLVLLRMFSRTIVFHLELLNIPFLWPPVENIALMGGAAVAMALLVATLGASYPAVSGARLEPYDAIRAGE</sequence>
<feature type="transmembrane region" description="Helical" evidence="7">
    <location>
        <begin position="358"/>
        <end position="380"/>
    </location>
</feature>
<dbReference type="InterPro" id="IPR025857">
    <property type="entry name" value="MacB_PCD"/>
</dbReference>
<dbReference type="EMBL" id="CP003989">
    <property type="protein sequence ID" value="AGA34397.1"/>
    <property type="molecule type" value="Genomic_DNA"/>
</dbReference>
<evidence type="ECO:0000256" key="7">
    <source>
        <dbReference type="SAM" id="Phobius"/>
    </source>
</evidence>
<protein>
    <submittedName>
        <fullName evidence="10">ABC transporter permease protein</fullName>
    </submittedName>
</protein>
<evidence type="ECO:0000256" key="1">
    <source>
        <dbReference type="ARBA" id="ARBA00004651"/>
    </source>
</evidence>
<comment type="subcellular location">
    <subcellularLocation>
        <location evidence="1">Cell membrane</location>
        <topology evidence="1">Multi-pass membrane protein</topology>
    </subcellularLocation>
</comment>
<dbReference type="AlphaFoldDB" id="L0DZI4"/>
<feature type="transmembrane region" description="Helical" evidence="7">
    <location>
        <begin position="308"/>
        <end position="338"/>
    </location>
</feature>
<dbReference type="GO" id="GO:0005886">
    <property type="term" value="C:plasma membrane"/>
    <property type="evidence" value="ECO:0007669"/>
    <property type="project" value="UniProtKB-SubCell"/>
</dbReference>
<dbReference type="Proteomes" id="UP000010809">
    <property type="component" value="Chromosome"/>
</dbReference>
<dbReference type="PANTHER" id="PTHR30572">
    <property type="entry name" value="MEMBRANE COMPONENT OF TRANSPORTER-RELATED"/>
    <property type="match status" value="1"/>
</dbReference>
<accession>L0DZI4</accession>
<evidence type="ECO:0000256" key="2">
    <source>
        <dbReference type="ARBA" id="ARBA00022475"/>
    </source>
</evidence>
<keyword evidence="5 7" id="KW-0472">Membrane</keyword>
<dbReference type="InterPro" id="IPR050250">
    <property type="entry name" value="Macrolide_Exporter_MacB"/>
</dbReference>
<dbReference type="OrthoDB" id="6313at2"/>
<keyword evidence="3 7" id="KW-0812">Transmembrane</keyword>
<proteinExistence type="inferred from homology"/>
<dbReference type="Pfam" id="PF12704">
    <property type="entry name" value="MacB_PCD"/>
    <property type="match status" value="1"/>
</dbReference>
<gene>
    <name evidence="10" type="ordered locus">TVNIR_2759</name>
</gene>
<feature type="domain" description="ABC3 transporter permease C-terminal" evidence="8">
    <location>
        <begin position="268"/>
        <end position="380"/>
    </location>
</feature>
<organism evidence="10 11">
    <name type="scientific">Thioalkalivibrio nitratireducens (strain DSM 14787 / UNIQEM 213 / ALEN2)</name>
    <dbReference type="NCBI Taxonomy" id="1255043"/>
    <lineage>
        <taxon>Bacteria</taxon>
        <taxon>Pseudomonadati</taxon>
        <taxon>Pseudomonadota</taxon>
        <taxon>Gammaproteobacteria</taxon>
        <taxon>Chromatiales</taxon>
        <taxon>Ectothiorhodospiraceae</taxon>
        <taxon>Thioalkalivibrio</taxon>
    </lineage>
</organism>
<dbReference type="RefSeq" id="WP_015259508.1">
    <property type="nucleotide sequence ID" value="NC_019902.2"/>
</dbReference>
<keyword evidence="2" id="KW-1003">Cell membrane</keyword>
<dbReference type="KEGG" id="tni:TVNIR_2759"/>
<dbReference type="GO" id="GO:0022857">
    <property type="term" value="F:transmembrane transporter activity"/>
    <property type="evidence" value="ECO:0007669"/>
    <property type="project" value="TreeGrafter"/>
</dbReference>
<dbReference type="STRING" id="1255043.TVNIR_2759"/>
<evidence type="ECO:0000256" key="6">
    <source>
        <dbReference type="ARBA" id="ARBA00038076"/>
    </source>
</evidence>
<dbReference type="PANTHER" id="PTHR30572:SF4">
    <property type="entry name" value="ABC TRANSPORTER PERMEASE YTRF"/>
    <property type="match status" value="1"/>
</dbReference>
<dbReference type="eggNOG" id="COG0577">
    <property type="taxonomic scope" value="Bacteria"/>
</dbReference>
<evidence type="ECO:0000256" key="3">
    <source>
        <dbReference type="ARBA" id="ARBA00022692"/>
    </source>
</evidence>
<evidence type="ECO:0000313" key="11">
    <source>
        <dbReference type="Proteomes" id="UP000010809"/>
    </source>
</evidence>
<evidence type="ECO:0000259" key="8">
    <source>
        <dbReference type="Pfam" id="PF02687"/>
    </source>
</evidence>
<evidence type="ECO:0000259" key="9">
    <source>
        <dbReference type="Pfam" id="PF12704"/>
    </source>
</evidence>
<feature type="domain" description="MacB-like periplasmic core" evidence="9">
    <location>
        <begin position="18"/>
        <end position="238"/>
    </location>
</feature>
<comment type="similarity">
    <text evidence="6">Belongs to the ABC-4 integral membrane protein family.</text>
</comment>
<dbReference type="InterPro" id="IPR003838">
    <property type="entry name" value="ABC3_permease_C"/>
</dbReference>
<dbReference type="Pfam" id="PF02687">
    <property type="entry name" value="FtsX"/>
    <property type="match status" value="1"/>
</dbReference>
<dbReference type="PATRIC" id="fig|1255043.3.peg.2784"/>
<feature type="transmembrane region" description="Helical" evidence="7">
    <location>
        <begin position="259"/>
        <end position="287"/>
    </location>
</feature>
<reference evidence="10" key="1">
    <citation type="submission" date="2015-12" db="EMBL/GenBank/DDBJ databases">
        <authorList>
            <person name="Tikhonova T.V."/>
            <person name="Pavlov A.R."/>
            <person name="Beletsky A.V."/>
            <person name="Mardanov A.V."/>
            <person name="Sorokin D.Y."/>
            <person name="Ravin N.V."/>
            <person name="Popov V.O."/>
        </authorList>
    </citation>
    <scope>NUCLEOTIDE SEQUENCE</scope>
    <source>
        <strain evidence="10">DSM 14787</strain>
    </source>
</reference>
<evidence type="ECO:0000256" key="4">
    <source>
        <dbReference type="ARBA" id="ARBA00022989"/>
    </source>
</evidence>
<keyword evidence="4 7" id="KW-1133">Transmembrane helix</keyword>
<evidence type="ECO:0000313" key="10">
    <source>
        <dbReference type="EMBL" id="AGA34397.1"/>
    </source>
</evidence>
<name>L0DZI4_THIND</name>
<dbReference type="HOGENOM" id="CLU_055576_0_0_6"/>
<evidence type="ECO:0000256" key="5">
    <source>
        <dbReference type="ARBA" id="ARBA00023136"/>
    </source>
</evidence>